<protein>
    <submittedName>
        <fullName evidence="3">Putative bacterial virulence factor</fullName>
    </submittedName>
</protein>
<organism evidence="3">
    <name type="scientific">Musca domestica</name>
    <name type="common">House fly</name>
    <dbReference type="NCBI Taxonomy" id="7370"/>
    <lineage>
        <taxon>Eukaryota</taxon>
        <taxon>Metazoa</taxon>
        <taxon>Ecdysozoa</taxon>
        <taxon>Arthropoda</taxon>
        <taxon>Hexapoda</taxon>
        <taxon>Insecta</taxon>
        <taxon>Pterygota</taxon>
        <taxon>Neoptera</taxon>
        <taxon>Endopterygota</taxon>
        <taxon>Diptera</taxon>
        <taxon>Brachycera</taxon>
        <taxon>Muscomorpha</taxon>
        <taxon>Muscoidea</taxon>
        <taxon>Muscidae</taxon>
        <taxon>Musca</taxon>
    </lineage>
</organism>
<dbReference type="Pfam" id="PF14688">
    <property type="entry name" value="DUF4461"/>
    <property type="match status" value="1"/>
</dbReference>
<dbReference type="InterPro" id="IPR028031">
    <property type="entry name" value="DUF4460"/>
</dbReference>
<proteinExistence type="evidence at transcript level"/>
<dbReference type="InterPro" id="IPR027986">
    <property type="entry name" value="TCAIM"/>
</dbReference>
<name>T1PAE2_MUSDO</name>
<dbReference type="VEuPathDB" id="VectorBase:MDOMA2_002401"/>
<dbReference type="Pfam" id="PF14687">
    <property type="entry name" value="DUF4460"/>
    <property type="match status" value="1"/>
</dbReference>
<dbReference type="VEuPathDB" id="VectorBase:MDOA010645"/>
<dbReference type="PANTHER" id="PTHR31596">
    <property type="entry name" value="T-CELL ACTIVATION INHIBITOR, MITOCHONDRIAL"/>
    <property type="match status" value="1"/>
</dbReference>
<sequence>MLLRNVSCFGAKSYQVQRCLNVRTISTELAAALRPFYFAVHPDLFGQHPEQRTVNEESLKQLSAHMQMIHERKYSVFREAKVLKFYIREDNGEDRNKFKLIQLTLDNKIRDPKTIITKLLELCNLPTEYVKSLKSSPVPEVGKNMARDFGDKGSGFRSSQDYNYGSQFAGFESAYYRAKEETKKSVDEWIAENSSLAKKRAKDLQPLKRDVEVLQKAVIENLGLKDARYDCGWNFEHYRGCLKTLERLASLHKDHVKHLRGRVVVFAPFTGISLEGHVMLFTGDVLNNWIEFIRNIPKHDAFLKKIPLYENTLSQVLRKIRIGRRKFMPKQQAVEYANHLNKVTTTLGDYLTLNKFPKSWPDTLSEYEIVIESEAGPLMVSPTGQLITPATCPGFMLVDFITTNLPIAKERMAKYQEEKHVERELTKRCIEEMRLKSLTKDDSVTPEKMINTLNELLKCNKMQFADIDLHITNYYSVLTDGIVCIPWDFNTRR</sequence>
<feature type="domain" description="DUF4460" evidence="1">
    <location>
        <begin position="25"/>
        <end position="125"/>
    </location>
</feature>
<dbReference type="AlphaFoldDB" id="T1PAE2"/>
<evidence type="ECO:0000259" key="1">
    <source>
        <dbReference type="Pfam" id="PF14687"/>
    </source>
</evidence>
<accession>T1PAE2</accession>
<dbReference type="GO" id="GO:0005739">
    <property type="term" value="C:mitochondrion"/>
    <property type="evidence" value="ECO:0007669"/>
    <property type="project" value="TreeGrafter"/>
</dbReference>
<dbReference type="PANTHER" id="PTHR31596:SF1">
    <property type="entry name" value="T-CELL ACTIVATION INHIBITOR, MITOCHONDRIAL"/>
    <property type="match status" value="1"/>
</dbReference>
<reference evidence="3" key="1">
    <citation type="submission" date="2012-08" db="EMBL/GenBank/DDBJ databases">
        <title>Transcriptome of adult Musca domestica launches a platform for comparative house fly gene expression and characterization of differential gene expression among resistant and susceptible house flies.</title>
        <authorList>
            <person name="Liu N."/>
            <person name="Zhang L."/>
            <person name="Li M."/>
            <person name="Reid W."/>
        </authorList>
    </citation>
    <scope>NUCLEOTIDE SEQUENCE</scope>
    <source>
        <strain evidence="3">ALHF</strain>
        <tissue evidence="3">Whole body</tissue>
    </source>
</reference>
<evidence type="ECO:0000259" key="2">
    <source>
        <dbReference type="Pfam" id="PF14688"/>
    </source>
</evidence>
<feature type="domain" description="DUF4461" evidence="2">
    <location>
        <begin position="185"/>
        <end position="490"/>
    </location>
</feature>
<evidence type="ECO:0000313" key="3">
    <source>
        <dbReference type="EMBL" id="AFP59527.1"/>
    </source>
</evidence>
<dbReference type="EMBL" id="KA644898">
    <property type="protein sequence ID" value="AFP59527.1"/>
    <property type="molecule type" value="mRNA"/>
</dbReference>
<dbReference type="InterPro" id="IPR027989">
    <property type="entry name" value="DUF4461"/>
</dbReference>